<keyword evidence="10" id="KW-1185">Reference proteome</keyword>
<feature type="transmembrane region" description="Helical" evidence="5">
    <location>
        <begin position="168"/>
        <end position="190"/>
    </location>
</feature>
<dbReference type="FunFam" id="3.20.20.450:FF:000001">
    <property type="entry name" value="Cyclic di-GMP phosphodiesterase yahA"/>
    <property type="match status" value="1"/>
</dbReference>
<evidence type="ECO:0000256" key="2">
    <source>
        <dbReference type="ARBA" id="ARBA00012282"/>
    </source>
</evidence>
<dbReference type="SUPFAM" id="SSF55781">
    <property type="entry name" value="GAF domain-like"/>
    <property type="match status" value="1"/>
</dbReference>
<dbReference type="EMBL" id="FNNI01000003">
    <property type="protein sequence ID" value="SDX01176.1"/>
    <property type="molecule type" value="Genomic_DNA"/>
</dbReference>
<dbReference type="Gene3D" id="3.30.450.20">
    <property type="entry name" value="PAS domain"/>
    <property type="match status" value="1"/>
</dbReference>
<gene>
    <name evidence="9" type="ORF">SAMN05443545_103390</name>
</gene>
<feature type="domain" description="EAL" evidence="7">
    <location>
        <begin position="948"/>
        <end position="1201"/>
    </location>
</feature>
<evidence type="ECO:0000259" key="7">
    <source>
        <dbReference type="PROSITE" id="PS50883"/>
    </source>
</evidence>
<feature type="transmembrane region" description="Helical" evidence="5">
    <location>
        <begin position="107"/>
        <end position="128"/>
    </location>
</feature>
<dbReference type="SUPFAM" id="SSF141868">
    <property type="entry name" value="EAL domain-like"/>
    <property type="match status" value="1"/>
</dbReference>
<evidence type="ECO:0000313" key="10">
    <source>
        <dbReference type="Proteomes" id="UP000198500"/>
    </source>
</evidence>
<dbReference type="Pfam" id="PF00990">
    <property type="entry name" value="GGDEF"/>
    <property type="match status" value="1"/>
</dbReference>
<dbReference type="CDD" id="cd01948">
    <property type="entry name" value="EAL"/>
    <property type="match status" value="1"/>
</dbReference>
<feature type="transmembrane region" description="Helical" evidence="5">
    <location>
        <begin position="135"/>
        <end position="156"/>
    </location>
</feature>
<evidence type="ECO:0000313" key="9">
    <source>
        <dbReference type="EMBL" id="SDX01176.1"/>
    </source>
</evidence>
<dbReference type="OrthoDB" id="9804951at2"/>
<evidence type="ECO:0000259" key="8">
    <source>
        <dbReference type="PROSITE" id="PS50887"/>
    </source>
</evidence>
<keyword evidence="5" id="KW-0472">Membrane</keyword>
<evidence type="ECO:0000256" key="3">
    <source>
        <dbReference type="ARBA" id="ARBA00022636"/>
    </source>
</evidence>
<comment type="catalytic activity">
    <reaction evidence="4">
        <text>3',3'-c-di-GMP + H2O = 5'-phosphoguanylyl(3'-&gt;5')guanosine + H(+)</text>
        <dbReference type="Rhea" id="RHEA:24902"/>
        <dbReference type="ChEBI" id="CHEBI:15377"/>
        <dbReference type="ChEBI" id="CHEBI:15378"/>
        <dbReference type="ChEBI" id="CHEBI:58754"/>
        <dbReference type="ChEBI" id="CHEBI:58805"/>
        <dbReference type="EC" id="3.1.4.52"/>
    </reaction>
    <physiologicalReaction direction="left-to-right" evidence="4">
        <dbReference type="Rhea" id="RHEA:24903"/>
    </physiologicalReaction>
</comment>
<dbReference type="SMART" id="SM00267">
    <property type="entry name" value="GGDEF"/>
    <property type="match status" value="1"/>
</dbReference>
<feature type="transmembrane region" description="Helical" evidence="5">
    <location>
        <begin position="202"/>
        <end position="221"/>
    </location>
</feature>
<dbReference type="AlphaFoldDB" id="A0A1H2Y7Q9"/>
<dbReference type="GO" id="GO:0071732">
    <property type="term" value="P:cellular response to nitric oxide"/>
    <property type="evidence" value="ECO:0007669"/>
    <property type="project" value="UniProtKB-ARBA"/>
</dbReference>
<dbReference type="PROSITE" id="PS50112">
    <property type="entry name" value="PAS"/>
    <property type="match status" value="1"/>
</dbReference>
<dbReference type="EC" id="3.1.4.52" evidence="2"/>
<dbReference type="FunFam" id="3.30.70.270:FF:000001">
    <property type="entry name" value="Diguanylate cyclase domain protein"/>
    <property type="match status" value="1"/>
</dbReference>
<keyword evidence="5" id="KW-1133">Transmembrane helix</keyword>
<dbReference type="InterPro" id="IPR013656">
    <property type="entry name" value="PAS_4"/>
</dbReference>
<dbReference type="InterPro" id="IPR001633">
    <property type="entry name" value="EAL_dom"/>
</dbReference>
<accession>A0A1H2Y7Q9</accession>
<dbReference type="Gene3D" id="3.30.70.270">
    <property type="match status" value="1"/>
</dbReference>
<feature type="transmembrane region" description="Helical" evidence="5">
    <location>
        <begin position="12"/>
        <end position="31"/>
    </location>
</feature>
<dbReference type="InterPro" id="IPR003018">
    <property type="entry name" value="GAF"/>
</dbReference>
<dbReference type="STRING" id="574349.SAMN05443545_103390"/>
<dbReference type="NCBIfam" id="TIGR00229">
    <property type="entry name" value="sensory_box"/>
    <property type="match status" value="1"/>
</dbReference>
<feature type="domain" description="GGDEF" evidence="8">
    <location>
        <begin position="806"/>
        <end position="939"/>
    </location>
</feature>
<dbReference type="InterPro" id="IPR043128">
    <property type="entry name" value="Rev_trsase/Diguanyl_cyclase"/>
</dbReference>
<dbReference type="InterPro" id="IPR000014">
    <property type="entry name" value="PAS"/>
</dbReference>
<dbReference type="RefSeq" id="WP_092568955.1">
    <property type="nucleotide sequence ID" value="NZ_BMXH01000009.1"/>
</dbReference>
<dbReference type="Proteomes" id="UP000198500">
    <property type="component" value="Unassembled WGS sequence"/>
</dbReference>
<dbReference type="InterPro" id="IPR052155">
    <property type="entry name" value="Biofilm_reg_signaling"/>
</dbReference>
<dbReference type="PANTHER" id="PTHR44757:SF2">
    <property type="entry name" value="BIOFILM ARCHITECTURE MAINTENANCE PROTEIN MBAA"/>
    <property type="match status" value="1"/>
</dbReference>
<dbReference type="Pfam" id="PF08448">
    <property type="entry name" value="PAS_4"/>
    <property type="match status" value="1"/>
</dbReference>
<evidence type="ECO:0000259" key="6">
    <source>
        <dbReference type="PROSITE" id="PS50112"/>
    </source>
</evidence>
<dbReference type="PROSITE" id="PS50887">
    <property type="entry name" value="GGDEF"/>
    <property type="match status" value="1"/>
</dbReference>
<dbReference type="SMART" id="SM00065">
    <property type="entry name" value="GAF"/>
    <property type="match status" value="1"/>
</dbReference>
<dbReference type="InterPro" id="IPR000160">
    <property type="entry name" value="GGDEF_dom"/>
</dbReference>
<dbReference type="SMART" id="SM00052">
    <property type="entry name" value="EAL"/>
    <property type="match status" value="1"/>
</dbReference>
<organism evidence="9 10">
    <name type="scientific">Aidingimonas halophila</name>
    <dbReference type="NCBI Taxonomy" id="574349"/>
    <lineage>
        <taxon>Bacteria</taxon>
        <taxon>Pseudomonadati</taxon>
        <taxon>Pseudomonadota</taxon>
        <taxon>Gammaproteobacteria</taxon>
        <taxon>Oceanospirillales</taxon>
        <taxon>Halomonadaceae</taxon>
        <taxon>Aidingimonas</taxon>
    </lineage>
</organism>
<dbReference type="Gene3D" id="3.20.20.450">
    <property type="entry name" value="EAL domain"/>
    <property type="match status" value="1"/>
</dbReference>
<dbReference type="CDD" id="cd01949">
    <property type="entry name" value="GGDEF"/>
    <property type="match status" value="1"/>
</dbReference>
<dbReference type="CDD" id="cd00130">
    <property type="entry name" value="PAS"/>
    <property type="match status" value="1"/>
</dbReference>
<evidence type="ECO:0000256" key="5">
    <source>
        <dbReference type="SAM" id="Phobius"/>
    </source>
</evidence>
<evidence type="ECO:0000256" key="4">
    <source>
        <dbReference type="ARBA" id="ARBA00051114"/>
    </source>
</evidence>
<reference evidence="9 10" key="1">
    <citation type="submission" date="2016-10" db="EMBL/GenBank/DDBJ databases">
        <authorList>
            <person name="de Groot N.N."/>
        </authorList>
    </citation>
    <scope>NUCLEOTIDE SEQUENCE [LARGE SCALE GENOMIC DNA]</scope>
    <source>
        <strain evidence="9 10">DSM 19219</strain>
    </source>
</reference>
<dbReference type="Gene3D" id="3.30.450.40">
    <property type="match status" value="1"/>
</dbReference>
<dbReference type="PROSITE" id="PS50883">
    <property type="entry name" value="EAL"/>
    <property type="match status" value="1"/>
</dbReference>
<dbReference type="PANTHER" id="PTHR44757">
    <property type="entry name" value="DIGUANYLATE CYCLASE DGCP"/>
    <property type="match status" value="1"/>
</dbReference>
<dbReference type="SUPFAM" id="SSF55073">
    <property type="entry name" value="Nucleotide cyclase"/>
    <property type="match status" value="1"/>
</dbReference>
<dbReference type="SMART" id="SM00091">
    <property type="entry name" value="PAS"/>
    <property type="match status" value="1"/>
</dbReference>
<dbReference type="NCBIfam" id="TIGR00254">
    <property type="entry name" value="GGDEF"/>
    <property type="match status" value="1"/>
</dbReference>
<keyword evidence="3" id="KW-0973">c-di-GMP</keyword>
<dbReference type="InterPro" id="IPR035965">
    <property type="entry name" value="PAS-like_dom_sf"/>
</dbReference>
<keyword evidence="5" id="KW-0812">Transmembrane</keyword>
<dbReference type="InterPro" id="IPR029016">
    <property type="entry name" value="GAF-like_dom_sf"/>
</dbReference>
<proteinExistence type="predicted"/>
<dbReference type="InterPro" id="IPR029787">
    <property type="entry name" value="Nucleotide_cyclase"/>
</dbReference>
<feature type="transmembrane region" description="Helical" evidence="5">
    <location>
        <begin position="69"/>
        <end position="87"/>
    </location>
</feature>
<sequence>MPFKTRDIALDTGLLMVAATFILMGVGGLLANSVETMSYSLRTLVVSDAALSTLLAGIALVATIQRKPWIRCMAGAALLAVMAYTLIHNVMVGGNVSGLSWISGEQRISSAAALQLLLVAGCLVMGVTHPWKRRLWSAMGVLLLGFGGILLIWLFLPSGETRWASVYASSPWVAVLYTLLFGVAMVAVGIRYPARDMHLGRMAIAVCVLGVTVSSLSWYLVTWQQQHSLHEQADYLLDNLQLNIEQVMEARLTRLQRMAERWEPGEHPQGNEGFLRDAENHLRDIPSLGAVAILDEAQQWVVGRARDAASRDWLSRQVAKRDIEAWMMAPFSQPRLMVPDESGGAVALLVAPIPGQNYQLVAMMDLPLLLENQLRAQLGPFEVTASRGNSVLLDMVAAGSSTVSEVPDLTTLEQRSVGMPGGPVLDLGVHLAPERNWLMAGGVSTGVIGVGLTMSYLLGFSLGLVRLVMMRSRALMVTQRSLEEQQHIQALIVREAPLERTLASVCRMLEKQLAGVHCAVMMSDAEGKTLRLASGQRLPLAYQQALARLPIDPCQEVSSAAAYHRRPIICHDTHRNSQPDINHDLTRQHGFRACCSYPVVATDGRLLGTFATYSDAPSSPSRDMLEAIRKAAGLVALAIERHQDRRSLWESEQRYRSLFVYNPDAVFSLDLEGRFVTANTTCMELTGRAADTLVGASCFSLATPGQQDILETHFRHAVAGNPCRYEIEITDQYGETHILDMTHLPIMVDGQVHGVYGIAKEITEHKAHQAQLAYHASHDFLTGLANRTFFEGQLNEAFRRARRQNDRLAVLFVDLDEFKPINDSLGHDVGDQLLVNVASRLTGAMRSTDILARLGGDEFVILMDGLTDEAEVSRLATRLLPLISSPYRIAGHELYLSCSIGIAVSDEKIVQPMELIQQADMAMYKAKSQGRNAYQWYTREITDKVNARVALRNELQEAIDNAHFVLHYQPLLDLDGRVVGVEALIRWPHPEKGFIPPDQFIPLAEETGQIIAINEWVLDRACRDVLQLREQELGELVVSVNLSPLQFRRSRFLDNLYQTLATTGLPARQLELELTEGILMDDAESAISILHELRRLGISVAIDDFGTGFSSLSYLKHLPIGKIKIDRTFIRDVESNRHDASIVQGIVSMSHHLGLTVVAEGVETEAQKACLMRFGCDILQGYLFARPMPLDALITYLSSQEA</sequence>
<comment type="cofactor">
    <cofactor evidence="1">
        <name>Mg(2+)</name>
        <dbReference type="ChEBI" id="CHEBI:18420"/>
    </cofactor>
</comment>
<feature type="domain" description="PAS" evidence="6">
    <location>
        <begin position="651"/>
        <end position="721"/>
    </location>
</feature>
<protein>
    <recommendedName>
        <fullName evidence="2">cyclic-guanylate-specific phosphodiesterase</fullName>
        <ecNumber evidence="2">3.1.4.52</ecNumber>
    </recommendedName>
</protein>
<name>A0A1H2Y7Q9_9GAMM</name>
<dbReference type="Pfam" id="PF00563">
    <property type="entry name" value="EAL"/>
    <property type="match status" value="1"/>
</dbReference>
<evidence type="ECO:0000256" key="1">
    <source>
        <dbReference type="ARBA" id="ARBA00001946"/>
    </source>
</evidence>
<dbReference type="GO" id="GO:0071111">
    <property type="term" value="F:cyclic-guanylate-specific phosphodiesterase activity"/>
    <property type="evidence" value="ECO:0007669"/>
    <property type="project" value="UniProtKB-EC"/>
</dbReference>
<dbReference type="Pfam" id="PF01590">
    <property type="entry name" value="GAF"/>
    <property type="match status" value="1"/>
</dbReference>
<feature type="transmembrane region" description="Helical" evidence="5">
    <location>
        <begin position="43"/>
        <end position="62"/>
    </location>
</feature>
<dbReference type="SUPFAM" id="SSF55785">
    <property type="entry name" value="PYP-like sensor domain (PAS domain)"/>
    <property type="match status" value="1"/>
</dbReference>
<dbReference type="InterPro" id="IPR035919">
    <property type="entry name" value="EAL_sf"/>
</dbReference>